<reference evidence="7 8" key="1">
    <citation type="submission" date="2023-06" db="EMBL/GenBank/DDBJ databases">
        <authorList>
            <person name="Oyuntsetseg B."/>
            <person name="Kim S.B."/>
        </authorList>
    </citation>
    <scope>NUCLEOTIDE SEQUENCE [LARGE SCALE GENOMIC DNA]</scope>
    <source>
        <strain evidence="7 8">2-15</strain>
    </source>
</reference>
<keyword evidence="3" id="KW-0274">FAD</keyword>
<proteinExistence type="predicted"/>
<dbReference type="AlphaFoldDB" id="A0A9Y2MP55"/>
<dbReference type="SUPFAM" id="SSF55424">
    <property type="entry name" value="FAD/NAD-linked reductases, dimerisation (C-terminal) domain"/>
    <property type="match status" value="1"/>
</dbReference>
<dbReference type="PRINTS" id="PR00368">
    <property type="entry name" value="FADPNR"/>
</dbReference>
<dbReference type="PANTHER" id="PTHR43557">
    <property type="entry name" value="APOPTOSIS-INDUCING FACTOR 1"/>
    <property type="match status" value="1"/>
</dbReference>
<dbReference type="InterPro" id="IPR050446">
    <property type="entry name" value="FAD-oxidoreductase/Apoptosis"/>
</dbReference>
<protein>
    <submittedName>
        <fullName evidence="7">FAD/NAD(P)-binding oxidoreductase</fullName>
        <ecNumber evidence="7">1.-.-.-</ecNumber>
    </submittedName>
</protein>
<evidence type="ECO:0000259" key="6">
    <source>
        <dbReference type="Pfam" id="PF14759"/>
    </source>
</evidence>
<dbReference type="PANTHER" id="PTHR43557:SF2">
    <property type="entry name" value="RIESKE DOMAIN-CONTAINING PROTEIN-RELATED"/>
    <property type="match status" value="1"/>
</dbReference>
<evidence type="ECO:0000256" key="4">
    <source>
        <dbReference type="ARBA" id="ARBA00023002"/>
    </source>
</evidence>
<dbReference type="Gene3D" id="3.30.390.30">
    <property type="match status" value="1"/>
</dbReference>
<dbReference type="RefSeq" id="WP_285966390.1">
    <property type="nucleotide sequence ID" value="NZ_CP127294.1"/>
</dbReference>
<organism evidence="7 8">
    <name type="scientific">Amycolatopsis carbonis</name>
    <dbReference type="NCBI Taxonomy" id="715471"/>
    <lineage>
        <taxon>Bacteria</taxon>
        <taxon>Bacillati</taxon>
        <taxon>Actinomycetota</taxon>
        <taxon>Actinomycetes</taxon>
        <taxon>Pseudonocardiales</taxon>
        <taxon>Pseudonocardiaceae</taxon>
        <taxon>Amycolatopsis</taxon>
    </lineage>
</organism>
<keyword evidence="8" id="KW-1185">Reference proteome</keyword>
<accession>A0A9Y2MP55</accession>
<evidence type="ECO:0000313" key="7">
    <source>
        <dbReference type="EMBL" id="WIX75625.1"/>
    </source>
</evidence>
<dbReference type="GO" id="GO:0005737">
    <property type="term" value="C:cytoplasm"/>
    <property type="evidence" value="ECO:0007669"/>
    <property type="project" value="TreeGrafter"/>
</dbReference>
<evidence type="ECO:0000256" key="1">
    <source>
        <dbReference type="ARBA" id="ARBA00001974"/>
    </source>
</evidence>
<dbReference type="Proteomes" id="UP001236014">
    <property type="component" value="Chromosome"/>
</dbReference>
<evidence type="ECO:0000313" key="8">
    <source>
        <dbReference type="Proteomes" id="UP001236014"/>
    </source>
</evidence>
<dbReference type="EC" id="1.-.-.-" evidence="7"/>
<dbReference type="SUPFAM" id="SSF51905">
    <property type="entry name" value="FAD/NAD(P)-binding domain"/>
    <property type="match status" value="1"/>
</dbReference>
<dbReference type="InterPro" id="IPR023753">
    <property type="entry name" value="FAD/NAD-binding_dom"/>
</dbReference>
<evidence type="ECO:0000256" key="2">
    <source>
        <dbReference type="ARBA" id="ARBA00022630"/>
    </source>
</evidence>
<feature type="domain" description="FAD/NAD(P)-binding" evidence="5">
    <location>
        <begin position="9"/>
        <end position="281"/>
    </location>
</feature>
<evidence type="ECO:0000259" key="5">
    <source>
        <dbReference type="Pfam" id="PF07992"/>
    </source>
</evidence>
<dbReference type="InterPro" id="IPR016156">
    <property type="entry name" value="FAD/NAD-linked_Rdtase_dimer_sf"/>
</dbReference>
<evidence type="ECO:0000256" key="3">
    <source>
        <dbReference type="ARBA" id="ARBA00022827"/>
    </source>
</evidence>
<dbReference type="GO" id="GO:0016651">
    <property type="term" value="F:oxidoreductase activity, acting on NAD(P)H"/>
    <property type="evidence" value="ECO:0007669"/>
    <property type="project" value="TreeGrafter"/>
</dbReference>
<dbReference type="InterPro" id="IPR028202">
    <property type="entry name" value="Reductase_C"/>
</dbReference>
<keyword evidence="2" id="KW-0285">Flavoprotein</keyword>
<dbReference type="Pfam" id="PF07992">
    <property type="entry name" value="Pyr_redox_2"/>
    <property type="match status" value="1"/>
</dbReference>
<dbReference type="Pfam" id="PF14759">
    <property type="entry name" value="Reductase_C"/>
    <property type="match status" value="1"/>
</dbReference>
<sequence length="382" mass="40444">MNASVKGPVVVVGAGLAGSRTCLELRKLGYEGRIVLLGEEPSLPYDRPPLSKAVIAGKRESKPLKADYEGVGIELRLQTRVESVDLAEREVVTADGPVAFDNLVVATGAAPLHLPGTGEQLTLRTDSDAAALRDRLTEGARVVVIGASWIGAEVAHAALQKGCAVAGLEFHPAPLAQALGAAIGSRFAGWWNGATLRTSVRVVAVEPDGVHLEGGEVIPADVVVTGIGVRPATAWLRGSGLELLPAVAVNERLQTSDPNVYALGDAAAWWSPRFKCRMDVQHWDDAFTAPAVVASGIVHGDASELVHDPVPYFWSDQFGHRIEYVGHHGPSDTVSIDDGYERGWTAQWSDADGRLTAALGVDQSKLVAAWRKEMLTPQTTGA</sequence>
<name>A0A9Y2MP55_9PSEU</name>
<dbReference type="PRINTS" id="PR00469">
    <property type="entry name" value="PNDRDTASEII"/>
</dbReference>
<keyword evidence="4 7" id="KW-0560">Oxidoreductase</keyword>
<comment type="cofactor">
    <cofactor evidence="1">
        <name>FAD</name>
        <dbReference type="ChEBI" id="CHEBI:57692"/>
    </cofactor>
</comment>
<dbReference type="KEGG" id="acab:QRX50_29495"/>
<feature type="domain" description="Reductase C-terminal" evidence="6">
    <location>
        <begin position="312"/>
        <end position="372"/>
    </location>
</feature>
<dbReference type="InterPro" id="IPR036188">
    <property type="entry name" value="FAD/NAD-bd_sf"/>
</dbReference>
<gene>
    <name evidence="7" type="ORF">QRX50_29495</name>
</gene>
<dbReference type="EMBL" id="CP127294">
    <property type="protein sequence ID" value="WIX75625.1"/>
    <property type="molecule type" value="Genomic_DNA"/>
</dbReference>
<dbReference type="Gene3D" id="3.50.50.60">
    <property type="entry name" value="FAD/NAD(P)-binding domain"/>
    <property type="match status" value="2"/>
</dbReference>